<sequence>MFYSSPTSNTIKSRIDNLSIQLNCVCHDAHLSLDPNCLLEAIHSTFRTISQSRRTIIITLSIVPFQNIYQGSQDIKACILSPHLRALSQIPSCLLRPMHFPFLTVLVALTTFMYVSATPSVFSRSCHAVGKYCQQGSDCCSDACAYTSDCSAKTCVDDDSILIGELARRESESRFCLHIDAVVHSTIHS</sequence>
<dbReference type="EMBL" id="JABBWK010000014">
    <property type="protein sequence ID" value="KAG1903159.1"/>
    <property type="molecule type" value="Genomic_DNA"/>
</dbReference>
<evidence type="ECO:0000313" key="2">
    <source>
        <dbReference type="EMBL" id="KAG1903159.1"/>
    </source>
</evidence>
<protein>
    <submittedName>
        <fullName evidence="2">Uncharacterized protein</fullName>
    </submittedName>
</protein>
<proteinExistence type="predicted"/>
<organism evidence="2 3">
    <name type="scientific">Suillus fuscotomentosus</name>
    <dbReference type="NCBI Taxonomy" id="1912939"/>
    <lineage>
        <taxon>Eukaryota</taxon>
        <taxon>Fungi</taxon>
        <taxon>Dikarya</taxon>
        <taxon>Basidiomycota</taxon>
        <taxon>Agaricomycotina</taxon>
        <taxon>Agaricomycetes</taxon>
        <taxon>Agaricomycetidae</taxon>
        <taxon>Boletales</taxon>
        <taxon>Suillineae</taxon>
        <taxon>Suillaceae</taxon>
        <taxon>Suillus</taxon>
    </lineage>
</organism>
<keyword evidence="1" id="KW-0472">Membrane</keyword>
<evidence type="ECO:0000313" key="3">
    <source>
        <dbReference type="Proteomes" id="UP001195769"/>
    </source>
</evidence>
<dbReference type="AlphaFoldDB" id="A0AAD4EBE0"/>
<keyword evidence="1" id="KW-0812">Transmembrane</keyword>
<accession>A0AAD4EBE0</accession>
<keyword evidence="3" id="KW-1185">Reference proteome</keyword>
<name>A0AAD4EBE0_9AGAM</name>
<dbReference type="GeneID" id="64655444"/>
<evidence type="ECO:0000256" key="1">
    <source>
        <dbReference type="SAM" id="Phobius"/>
    </source>
</evidence>
<gene>
    <name evidence="2" type="ORF">F5891DRAFT_1020827</name>
</gene>
<feature type="transmembrane region" description="Helical" evidence="1">
    <location>
        <begin position="100"/>
        <end position="117"/>
    </location>
</feature>
<reference evidence="2" key="1">
    <citation type="journal article" date="2020" name="New Phytol.">
        <title>Comparative genomics reveals dynamic genome evolution in host specialist ectomycorrhizal fungi.</title>
        <authorList>
            <person name="Lofgren L.A."/>
            <person name="Nguyen N.H."/>
            <person name="Vilgalys R."/>
            <person name="Ruytinx J."/>
            <person name="Liao H.L."/>
            <person name="Branco S."/>
            <person name="Kuo A."/>
            <person name="LaButti K."/>
            <person name="Lipzen A."/>
            <person name="Andreopoulos W."/>
            <person name="Pangilinan J."/>
            <person name="Riley R."/>
            <person name="Hundley H."/>
            <person name="Na H."/>
            <person name="Barry K."/>
            <person name="Grigoriev I.V."/>
            <person name="Stajich J.E."/>
            <person name="Kennedy P.G."/>
        </authorList>
    </citation>
    <scope>NUCLEOTIDE SEQUENCE</scope>
    <source>
        <strain evidence="2">FC203</strain>
    </source>
</reference>
<dbReference type="RefSeq" id="XP_041228734.1">
    <property type="nucleotide sequence ID" value="XM_041361146.1"/>
</dbReference>
<dbReference type="Proteomes" id="UP001195769">
    <property type="component" value="Unassembled WGS sequence"/>
</dbReference>
<keyword evidence="1" id="KW-1133">Transmembrane helix</keyword>
<comment type="caution">
    <text evidence="2">The sequence shown here is derived from an EMBL/GenBank/DDBJ whole genome shotgun (WGS) entry which is preliminary data.</text>
</comment>